<organism evidence="9">
    <name type="scientific">Gloeochaete wittrockiana</name>
    <dbReference type="NCBI Taxonomy" id="38269"/>
    <lineage>
        <taxon>Eukaryota</taxon>
        <taxon>Glaucocystophyceae</taxon>
        <taxon>Gloeochaetales</taxon>
        <taxon>Gloeochaetaceae</taxon>
        <taxon>Gloeochaete</taxon>
    </lineage>
</organism>
<geneLocation type="plastid" evidence="9"/>
<reference evidence="9" key="1">
    <citation type="submission" date="2017-05" db="EMBL/GenBank/DDBJ databases">
        <title>Plastid comparative genomics reveals ancient divergence between Glaucophyte genera.</title>
        <authorList>
            <person name="Figueroa-Martinez F.J."/>
            <person name="Jackson C."/>
            <person name="Reyes-Prieto A."/>
        </authorList>
    </citation>
    <scope>NUCLEOTIDE SEQUENCE</scope>
    <source>
        <strain evidence="9">SAG 46.84</strain>
    </source>
</reference>
<dbReference type="RefSeq" id="YP_009546179.1">
    <property type="nucleotide sequence ID" value="NC_040153.1"/>
</dbReference>
<comment type="similarity">
    <text evidence="8">Belongs to the PsbI family.</text>
</comment>
<evidence type="ECO:0000256" key="1">
    <source>
        <dbReference type="ARBA" id="ARBA00004167"/>
    </source>
</evidence>
<dbReference type="GO" id="GO:0015979">
    <property type="term" value="P:photosynthesis"/>
    <property type="evidence" value="ECO:0007669"/>
    <property type="project" value="UniProtKB-UniRule"/>
</dbReference>
<dbReference type="GO" id="GO:0005737">
    <property type="term" value="C:cytoplasm"/>
    <property type="evidence" value="ECO:0007669"/>
    <property type="project" value="UniProtKB-ARBA"/>
</dbReference>
<keyword evidence="5 8" id="KW-1133">Transmembrane helix</keyword>
<comment type="subcellular location">
    <subcellularLocation>
        <location evidence="8">Cellular thylakoid membrane</location>
        <topology evidence="8">Single-pass membrane protein</topology>
    </subcellularLocation>
    <subcellularLocation>
        <location evidence="1">Membrane</location>
        <topology evidence="1">Single-pass membrane protein</topology>
    </subcellularLocation>
</comment>
<keyword evidence="2 8" id="KW-0674">Reaction center</keyword>
<dbReference type="PANTHER" id="PTHR35772">
    <property type="entry name" value="PHOTOSYSTEM II REACTION CENTER PROTEIN I"/>
    <property type="match status" value="1"/>
</dbReference>
<keyword evidence="6 8" id="KW-0472">Membrane</keyword>
<keyword evidence="7 8" id="KW-0604">Photosystem II</keyword>
<evidence type="ECO:0000256" key="7">
    <source>
        <dbReference type="ARBA" id="ARBA00023276"/>
    </source>
</evidence>
<comment type="subunit">
    <text evidence="8">PSII is composed of 1 copy each of membrane proteins PsbA, PsbB, PsbC, PsbD, PsbE, PsbF, PsbH, PsbI, PsbJ, PsbK, PsbL, PsbM, PsbT, PsbX, PsbY, PsbZ, Psb30/Ycf12, at least 3 peripheral proteins of the oxygen-evolving complex and a large number of cofactors. It forms dimeric complexes.</text>
</comment>
<accession>A0A3G1IW21</accession>
<evidence type="ECO:0000256" key="8">
    <source>
        <dbReference type="HAMAP-Rule" id="MF_01316"/>
    </source>
</evidence>
<dbReference type="InterPro" id="IPR037271">
    <property type="entry name" value="PSII_PsbI_sf"/>
</dbReference>
<dbReference type="InterPro" id="IPR003686">
    <property type="entry name" value="PSII_PsbI"/>
</dbReference>
<gene>
    <name evidence="8 9" type="primary">psbI</name>
</gene>
<proteinExistence type="inferred from homology"/>
<keyword evidence="9" id="KW-0934">Plastid</keyword>
<dbReference type="AlphaFoldDB" id="A0A3G1IW21"/>
<evidence type="ECO:0000256" key="3">
    <source>
        <dbReference type="ARBA" id="ARBA00022531"/>
    </source>
</evidence>
<evidence type="ECO:0000256" key="6">
    <source>
        <dbReference type="ARBA" id="ARBA00023136"/>
    </source>
</evidence>
<dbReference type="PANTHER" id="PTHR35772:SF1">
    <property type="entry name" value="PHOTOSYSTEM II REACTION CENTER PROTEIN I"/>
    <property type="match status" value="1"/>
</dbReference>
<dbReference type="EMBL" id="MF167426">
    <property type="protein sequence ID" value="ASQ40240.1"/>
    <property type="molecule type" value="Genomic_DNA"/>
</dbReference>
<evidence type="ECO:0000256" key="4">
    <source>
        <dbReference type="ARBA" id="ARBA00022692"/>
    </source>
</evidence>
<dbReference type="SUPFAM" id="SSF161041">
    <property type="entry name" value="Photosystem II reaction center protein I, PsbI"/>
    <property type="match status" value="1"/>
</dbReference>
<dbReference type="NCBIfam" id="NF002735">
    <property type="entry name" value="PRK02655.1"/>
    <property type="match status" value="1"/>
</dbReference>
<keyword evidence="4 8" id="KW-0812">Transmembrane</keyword>
<dbReference type="GeneID" id="38572644"/>
<dbReference type="GO" id="GO:0042651">
    <property type="term" value="C:thylakoid membrane"/>
    <property type="evidence" value="ECO:0007669"/>
    <property type="project" value="UniProtKB-UniRule"/>
</dbReference>
<dbReference type="GO" id="GO:0009539">
    <property type="term" value="C:photosystem II reaction center"/>
    <property type="evidence" value="ECO:0007669"/>
    <property type="project" value="InterPro"/>
</dbReference>
<dbReference type="HAMAP" id="MF_01316">
    <property type="entry name" value="PSII_PsbI"/>
    <property type="match status" value="1"/>
</dbReference>
<evidence type="ECO:0000313" key="9">
    <source>
        <dbReference type="EMBL" id="ASQ40240.1"/>
    </source>
</evidence>
<protein>
    <recommendedName>
        <fullName evidence="8">Photosystem II reaction center protein I</fullName>
        <shortName evidence="8">PSII-I</shortName>
    </recommendedName>
    <alternativeName>
        <fullName evidence="8">PSII 4.4 kDa protein</fullName>
    </alternativeName>
</protein>
<dbReference type="Pfam" id="PF02532">
    <property type="entry name" value="PsbI"/>
    <property type="match status" value="1"/>
</dbReference>
<sequence>MLALKITVYTVVTFFALLFIFGFLSSDRTRKPDRRDLIE</sequence>
<feature type="transmembrane region" description="Helical" evidence="8">
    <location>
        <begin position="6"/>
        <end position="25"/>
    </location>
</feature>
<keyword evidence="8" id="KW-0793">Thylakoid</keyword>
<name>A0A3G1IW21_9EUKA</name>
<evidence type="ECO:0000256" key="5">
    <source>
        <dbReference type="ARBA" id="ARBA00022989"/>
    </source>
</evidence>
<keyword evidence="3 8" id="KW-0602">Photosynthesis</keyword>
<comment type="function">
    <text evidence="8">One of the components of the core complex of photosystem II (PSII), required for its stability and/or assembly. PSII is a light-driven water:plastoquinone oxidoreductase that uses light energy to abstract electrons from H(2)O, generating O(2) and a proton gradient subsequently used for ATP formation. It consists of a core antenna complex that captures photons, and an electron transfer chain that converts photonic excitation into a charge separation.</text>
</comment>
<evidence type="ECO:0000256" key="2">
    <source>
        <dbReference type="ARBA" id="ARBA00022469"/>
    </source>
</evidence>